<accession>A0AA46WWJ8</accession>
<name>A0AA46WWJ8_RHORH</name>
<dbReference type="PANTHER" id="PTHR42305">
    <property type="entry name" value="MEMBRANE PROTEIN RV1733C-RELATED"/>
    <property type="match status" value="1"/>
</dbReference>
<sequence>MTTRAGYLRRTRRSLRRRDPLVRRTDRLEARCFTLMIAVMALLVPVAVWVSATMWSSQLELSEKQNAERVSVTAVLDADALSDSSGWGETVKIASAPATWGWGDETRHALVQVDSLATAGSEVPVWVDATTGEYTQAPLTTSAAKFTAVLSGVSLWTFSAAAAAGLFALAHWRLEVRRSREWSRDIEAFLGSTSSH</sequence>
<dbReference type="AlphaFoldDB" id="A0AA46WWJ8"/>
<keyword evidence="1" id="KW-1133">Transmembrane helix</keyword>
<keyword evidence="1" id="KW-0472">Membrane</keyword>
<dbReference type="InterPro" id="IPR039708">
    <property type="entry name" value="MT1774/Rv1733c-like"/>
</dbReference>
<proteinExistence type="predicted"/>
<evidence type="ECO:0000313" key="3">
    <source>
        <dbReference type="Proteomes" id="UP001162740"/>
    </source>
</evidence>
<protein>
    <recommendedName>
        <fullName evidence="4">Transmembrane protein</fullName>
    </recommendedName>
</protein>
<dbReference type="PANTHER" id="PTHR42305:SF1">
    <property type="entry name" value="MEMBRANE PROTEIN RV1733C-RELATED"/>
    <property type="match status" value="1"/>
</dbReference>
<feature type="transmembrane region" description="Helical" evidence="1">
    <location>
        <begin position="32"/>
        <end position="52"/>
    </location>
</feature>
<feature type="transmembrane region" description="Helical" evidence="1">
    <location>
        <begin position="148"/>
        <end position="170"/>
    </location>
</feature>
<dbReference type="EMBL" id="CP083974">
    <property type="protein sequence ID" value="UZF45265.1"/>
    <property type="molecule type" value="Genomic_DNA"/>
</dbReference>
<evidence type="ECO:0008006" key="4">
    <source>
        <dbReference type="Google" id="ProtNLM"/>
    </source>
</evidence>
<reference evidence="2 3" key="1">
    <citation type="journal article" date="2021" name="Front. Microbiol.">
        <title>Bacterial Transformation of Aromatic Monomers in Softwood Black Liquor.</title>
        <authorList>
            <person name="Navas L.E."/>
            <person name="Dexter G."/>
            <person name="Liu J."/>
            <person name="Levy-Booth D."/>
            <person name="Cho M."/>
            <person name="Jang S.K."/>
            <person name="Mansfield S.D."/>
            <person name="Renneckar S."/>
            <person name="Mohn W.W."/>
            <person name="Eltis L.D."/>
        </authorList>
    </citation>
    <scope>NUCLEOTIDE SEQUENCE [LARGE SCALE GENOMIC DNA]</scope>
    <source>
        <strain evidence="2 3">GD02</strain>
    </source>
</reference>
<dbReference type="RefSeq" id="WP_226950033.1">
    <property type="nucleotide sequence ID" value="NZ_CP032221.1"/>
</dbReference>
<dbReference type="Proteomes" id="UP001162740">
    <property type="component" value="Chromosome"/>
</dbReference>
<evidence type="ECO:0000256" key="1">
    <source>
        <dbReference type="SAM" id="Phobius"/>
    </source>
</evidence>
<gene>
    <name evidence="2" type="ORF">KUM34_000665</name>
</gene>
<evidence type="ECO:0000313" key="2">
    <source>
        <dbReference type="EMBL" id="UZF45265.1"/>
    </source>
</evidence>
<keyword evidence="1" id="KW-0812">Transmembrane</keyword>
<organism evidence="2 3">
    <name type="scientific">Rhodococcus rhodochrous</name>
    <dbReference type="NCBI Taxonomy" id="1829"/>
    <lineage>
        <taxon>Bacteria</taxon>
        <taxon>Bacillati</taxon>
        <taxon>Actinomycetota</taxon>
        <taxon>Actinomycetes</taxon>
        <taxon>Mycobacteriales</taxon>
        <taxon>Nocardiaceae</taxon>
        <taxon>Rhodococcus</taxon>
    </lineage>
</organism>